<evidence type="ECO:0000256" key="2">
    <source>
        <dbReference type="ARBA" id="ARBA00004141"/>
    </source>
</evidence>
<dbReference type="Gene3D" id="1.10.287.130">
    <property type="match status" value="1"/>
</dbReference>
<keyword evidence="9" id="KW-0902">Two-component regulatory system</keyword>
<comment type="caution">
    <text evidence="14">The sequence shown here is derived from an EMBL/GenBank/DDBJ whole genome shotgun (WGS) entry which is preliminary data.</text>
</comment>
<dbReference type="PANTHER" id="PTHR45528:SF10">
    <property type="entry name" value="METHYL-ACCEPTING CHEMOTAXIS PROTEIN"/>
    <property type="match status" value="1"/>
</dbReference>
<feature type="domain" description="Histidine kinase" evidence="12">
    <location>
        <begin position="262"/>
        <end position="474"/>
    </location>
</feature>
<evidence type="ECO:0000256" key="4">
    <source>
        <dbReference type="ARBA" id="ARBA00022553"/>
    </source>
</evidence>
<dbReference type="SUPFAM" id="SSF47384">
    <property type="entry name" value="Homodimeric domain of signal transducing histidine kinase"/>
    <property type="match status" value="1"/>
</dbReference>
<dbReference type="CDD" id="cd00075">
    <property type="entry name" value="HATPase"/>
    <property type="match status" value="1"/>
</dbReference>
<evidence type="ECO:0000256" key="7">
    <source>
        <dbReference type="ARBA" id="ARBA00022777"/>
    </source>
</evidence>
<feature type="transmembrane region" description="Helical" evidence="11">
    <location>
        <begin position="12"/>
        <end position="32"/>
    </location>
</feature>
<dbReference type="Pfam" id="PF02518">
    <property type="entry name" value="HATPase_c"/>
    <property type="match status" value="1"/>
</dbReference>
<dbReference type="PANTHER" id="PTHR45528">
    <property type="entry name" value="SENSOR HISTIDINE KINASE CPXA"/>
    <property type="match status" value="1"/>
</dbReference>
<evidence type="ECO:0000256" key="8">
    <source>
        <dbReference type="ARBA" id="ARBA00022989"/>
    </source>
</evidence>
<dbReference type="SMART" id="SM00388">
    <property type="entry name" value="HisKA"/>
    <property type="match status" value="1"/>
</dbReference>
<dbReference type="InterPro" id="IPR050398">
    <property type="entry name" value="HssS/ArlS-like"/>
</dbReference>
<dbReference type="EMBL" id="BAAACG010000009">
    <property type="protein sequence ID" value="GAA0740208.1"/>
    <property type="molecule type" value="Genomic_DNA"/>
</dbReference>
<evidence type="ECO:0000256" key="6">
    <source>
        <dbReference type="ARBA" id="ARBA00022692"/>
    </source>
</evidence>
<dbReference type="Gene3D" id="6.10.340.10">
    <property type="match status" value="1"/>
</dbReference>
<dbReference type="Pfam" id="PF00512">
    <property type="entry name" value="HisKA"/>
    <property type="match status" value="1"/>
</dbReference>
<dbReference type="SMART" id="SM00304">
    <property type="entry name" value="HAMP"/>
    <property type="match status" value="1"/>
</dbReference>
<keyword evidence="10 11" id="KW-0472">Membrane</keyword>
<dbReference type="InterPro" id="IPR036097">
    <property type="entry name" value="HisK_dim/P_sf"/>
</dbReference>
<dbReference type="SUPFAM" id="SSF55874">
    <property type="entry name" value="ATPase domain of HSP90 chaperone/DNA topoisomerase II/histidine kinase"/>
    <property type="match status" value="1"/>
</dbReference>
<keyword evidence="15" id="KW-1185">Reference proteome</keyword>
<dbReference type="EC" id="2.7.13.3" evidence="3"/>
<accession>A0ABN1JHX6</accession>
<dbReference type="PROSITE" id="PS50109">
    <property type="entry name" value="HIS_KIN"/>
    <property type="match status" value="1"/>
</dbReference>
<dbReference type="PROSITE" id="PS50885">
    <property type="entry name" value="HAMP"/>
    <property type="match status" value="1"/>
</dbReference>
<dbReference type="InterPro" id="IPR005467">
    <property type="entry name" value="His_kinase_dom"/>
</dbReference>
<evidence type="ECO:0000256" key="11">
    <source>
        <dbReference type="SAM" id="Phobius"/>
    </source>
</evidence>
<dbReference type="InterPro" id="IPR036890">
    <property type="entry name" value="HATPase_C_sf"/>
</dbReference>
<evidence type="ECO:0000256" key="10">
    <source>
        <dbReference type="ARBA" id="ARBA00023136"/>
    </source>
</evidence>
<proteinExistence type="predicted"/>
<sequence length="486" mass="56320">MKKIKLKIKTKIMLMNMAILIPTIVFIYIITINNLYSNVIKNSIDFLTKESYTTQLYISNYIEKYNEKNVEDNFLSKSSLINTYISNRLRFRTQIYNKNGEILEDSVMDSLSLYDEDINNAIKGNKAYIVKKIDGNIYILFSSPIYFKNNTLGCVRYVYCVDGGKKLIDNMFIIMGIIAIIAMLISWLLSNIFSNNIAGPIKKLKNISEKVAAGEYENRIDIKSGDEIEDLSKTFNKMSYNIKTYIESLKEERKKQKDFLDNVTHEFKTPLTAIIGYSELMPRLKEKEDIDDSLFYIKKEGTRLLKLVDELLYLSKLGKSEFIIDKTRSNLKKIVEESLTTMEPRLEKYNIEIVKNLFDITLVIDKDKTKQVILNVLDNAIKYSECKNITISMKIENSSIVLNITDDGIGIKNEDLEKLFEPIYRGYNLNNEDKGNGLGLSICKEIMKKQKGNIFISSEYKRNTCVKIIFNKSNFFIQEDIKNEKN</sequence>
<dbReference type="PRINTS" id="PR00344">
    <property type="entry name" value="BCTRLSENSOR"/>
</dbReference>
<dbReference type="CDD" id="cd06225">
    <property type="entry name" value="HAMP"/>
    <property type="match status" value="1"/>
</dbReference>
<evidence type="ECO:0000256" key="1">
    <source>
        <dbReference type="ARBA" id="ARBA00000085"/>
    </source>
</evidence>
<dbReference type="Gene3D" id="3.30.565.10">
    <property type="entry name" value="Histidine kinase-like ATPase, C-terminal domain"/>
    <property type="match status" value="1"/>
</dbReference>
<dbReference type="Proteomes" id="UP001501510">
    <property type="component" value="Unassembled WGS sequence"/>
</dbReference>
<feature type="domain" description="HAMP" evidence="13">
    <location>
        <begin position="195"/>
        <end position="247"/>
    </location>
</feature>
<dbReference type="InterPro" id="IPR003660">
    <property type="entry name" value="HAMP_dom"/>
</dbReference>
<feature type="transmembrane region" description="Helical" evidence="11">
    <location>
        <begin position="171"/>
        <end position="193"/>
    </location>
</feature>
<dbReference type="SUPFAM" id="SSF158472">
    <property type="entry name" value="HAMP domain-like"/>
    <property type="match status" value="1"/>
</dbReference>
<protein>
    <recommendedName>
        <fullName evidence="3">histidine kinase</fullName>
        <ecNumber evidence="3">2.7.13.3</ecNumber>
    </recommendedName>
</protein>
<keyword evidence="4" id="KW-0597">Phosphoprotein</keyword>
<evidence type="ECO:0000313" key="15">
    <source>
        <dbReference type="Proteomes" id="UP001501510"/>
    </source>
</evidence>
<dbReference type="GO" id="GO:0016301">
    <property type="term" value="F:kinase activity"/>
    <property type="evidence" value="ECO:0007669"/>
    <property type="project" value="UniProtKB-KW"/>
</dbReference>
<name>A0ABN1JHX6_9CLOT</name>
<dbReference type="InterPro" id="IPR003594">
    <property type="entry name" value="HATPase_dom"/>
</dbReference>
<comment type="subcellular location">
    <subcellularLocation>
        <location evidence="2">Membrane</location>
        <topology evidence="2">Multi-pass membrane protein</topology>
    </subcellularLocation>
</comment>
<keyword evidence="6 11" id="KW-0812">Transmembrane</keyword>
<dbReference type="CDD" id="cd00082">
    <property type="entry name" value="HisKA"/>
    <property type="match status" value="1"/>
</dbReference>
<gene>
    <name evidence="14" type="ORF">GCM10008906_19910</name>
</gene>
<evidence type="ECO:0000256" key="9">
    <source>
        <dbReference type="ARBA" id="ARBA00023012"/>
    </source>
</evidence>
<evidence type="ECO:0000256" key="5">
    <source>
        <dbReference type="ARBA" id="ARBA00022679"/>
    </source>
</evidence>
<dbReference type="Pfam" id="PF00672">
    <property type="entry name" value="HAMP"/>
    <property type="match status" value="1"/>
</dbReference>
<reference evidence="14 15" key="1">
    <citation type="journal article" date="2019" name="Int. J. Syst. Evol. Microbiol.">
        <title>The Global Catalogue of Microorganisms (GCM) 10K type strain sequencing project: providing services to taxonomists for standard genome sequencing and annotation.</title>
        <authorList>
            <consortium name="The Broad Institute Genomics Platform"/>
            <consortium name="The Broad Institute Genome Sequencing Center for Infectious Disease"/>
            <person name="Wu L."/>
            <person name="Ma J."/>
        </authorList>
    </citation>
    <scope>NUCLEOTIDE SEQUENCE [LARGE SCALE GENOMIC DNA]</scope>
    <source>
        <strain evidence="14 15">JCM 1407</strain>
    </source>
</reference>
<evidence type="ECO:0000259" key="13">
    <source>
        <dbReference type="PROSITE" id="PS50885"/>
    </source>
</evidence>
<dbReference type="InterPro" id="IPR004358">
    <property type="entry name" value="Sig_transdc_His_kin-like_C"/>
</dbReference>
<evidence type="ECO:0000259" key="12">
    <source>
        <dbReference type="PROSITE" id="PS50109"/>
    </source>
</evidence>
<keyword evidence="7 14" id="KW-0418">Kinase</keyword>
<keyword evidence="8 11" id="KW-1133">Transmembrane helix</keyword>
<dbReference type="InterPro" id="IPR003661">
    <property type="entry name" value="HisK_dim/P_dom"/>
</dbReference>
<evidence type="ECO:0000313" key="14">
    <source>
        <dbReference type="EMBL" id="GAA0740208.1"/>
    </source>
</evidence>
<comment type="catalytic activity">
    <reaction evidence="1">
        <text>ATP + protein L-histidine = ADP + protein N-phospho-L-histidine.</text>
        <dbReference type="EC" id="2.7.13.3"/>
    </reaction>
</comment>
<keyword evidence="5" id="KW-0808">Transferase</keyword>
<organism evidence="14 15">
    <name type="scientific">Clostridium oceanicum</name>
    <dbReference type="NCBI Taxonomy" id="1543"/>
    <lineage>
        <taxon>Bacteria</taxon>
        <taxon>Bacillati</taxon>
        <taxon>Bacillota</taxon>
        <taxon>Clostridia</taxon>
        <taxon>Eubacteriales</taxon>
        <taxon>Clostridiaceae</taxon>
        <taxon>Clostridium</taxon>
    </lineage>
</organism>
<evidence type="ECO:0000256" key="3">
    <source>
        <dbReference type="ARBA" id="ARBA00012438"/>
    </source>
</evidence>
<dbReference type="SMART" id="SM00387">
    <property type="entry name" value="HATPase_c"/>
    <property type="match status" value="1"/>
</dbReference>